<name>A0A1E3P4Z2_WICAA</name>
<evidence type="ECO:0000256" key="3">
    <source>
        <dbReference type="ARBA" id="ARBA00022660"/>
    </source>
</evidence>
<keyword evidence="4" id="KW-0999">Mitochondrion inner membrane</keyword>
<dbReference type="PANTHER" id="PTHR13094:SF1">
    <property type="entry name" value="NADH DEHYDROGENASE [UBIQUINONE] 1 BETA SUBCOMPLEX SUBUNIT 10"/>
    <property type="match status" value="1"/>
</dbReference>
<evidence type="ECO:0000256" key="2">
    <source>
        <dbReference type="ARBA" id="ARBA00022448"/>
    </source>
</evidence>
<evidence type="ECO:0008006" key="10">
    <source>
        <dbReference type="Google" id="ProtNLM"/>
    </source>
</evidence>
<dbReference type="STRING" id="683960.A0A1E3P4Z2"/>
<keyword evidence="5" id="KW-0249">Electron transport</keyword>
<evidence type="ECO:0000256" key="7">
    <source>
        <dbReference type="ARBA" id="ARBA00023136"/>
    </source>
</evidence>
<gene>
    <name evidence="8" type="ORF">WICANDRAFT_62956</name>
</gene>
<keyword evidence="7" id="KW-0472">Membrane</keyword>
<dbReference type="GO" id="GO:0005743">
    <property type="term" value="C:mitochondrial inner membrane"/>
    <property type="evidence" value="ECO:0007669"/>
    <property type="project" value="UniProtKB-SubCell"/>
</dbReference>
<dbReference type="RefSeq" id="XP_019039605.1">
    <property type="nucleotide sequence ID" value="XM_019183465.1"/>
</dbReference>
<keyword evidence="2" id="KW-0813">Transport</keyword>
<keyword evidence="9" id="KW-1185">Reference proteome</keyword>
<dbReference type="AlphaFoldDB" id="A0A1E3P4Z2"/>
<evidence type="ECO:0000256" key="5">
    <source>
        <dbReference type="ARBA" id="ARBA00022982"/>
    </source>
</evidence>
<dbReference type="EMBL" id="KV454210">
    <property type="protein sequence ID" value="ODQ60398.1"/>
    <property type="molecule type" value="Genomic_DNA"/>
</dbReference>
<dbReference type="GeneID" id="30200711"/>
<proteinExistence type="predicted"/>
<reference evidence="8 9" key="1">
    <citation type="journal article" date="2016" name="Proc. Natl. Acad. Sci. U.S.A.">
        <title>Comparative genomics of biotechnologically important yeasts.</title>
        <authorList>
            <person name="Riley R."/>
            <person name="Haridas S."/>
            <person name="Wolfe K.H."/>
            <person name="Lopes M.R."/>
            <person name="Hittinger C.T."/>
            <person name="Goeker M."/>
            <person name="Salamov A.A."/>
            <person name="Wisecaver J.H."/>
            <person name="Long T.M."/>
            <person name="Calvey C.H."/>
            <person name="Aerts A.L."/>
            <person name="Barry K.W."/>
            <person name="Choi C."/>
            <person name="Clum A."/>
            <person name="Coughlan A.Y."/>
            <person name="Deshpande S."/>
            <person name="Douglass A.P."/>
            <person name="Hanson S.J."/>
            <person name="Klenk H.-P."/>
            <person name="LaButti K.M."/>
            <person name="Lapidus A."/>
            <person name="Lindquist E.A."/>
            <person name="Lipzen A.M."/>
            <person name="Meier-Kolthoff J.P."/>
            <person name="Ohm R.A."/>
            <person name="Otillar R.P."/>
            <person name="Pangilinan J.L."/>
            <person name="Peng Y."/>
            <person name="Rokas A."/>
            <person name="Rosa C.A."/>
            <person name="Scheuner C."/>
            <person name="Sibirny A.A."/>
            <person name="Slot J.C."/>
            <person name="Stielow J.B."/>
            <person name="Sun H."/>
            <person name="Kurtzman C.P."/>
            <person name="Blackwell M."/>
            <person name="Grigoriev I.V."/>
            <person name="Jeffries T.W."/>
        </authorList>
    </citation>
    <scope>NUCLEOTIDE SEQUENCE [LARGE SCALE GENOMIC DNA]</scope>
    <source>
        <strain evidence="9">ATCC 58044 / CBS 1984 / NCYC 433 / NRRL Y-366-8</strain>
    </source>
</reference>
<dbReference type="PANTHER" id="PTHR13094">
    <property type="entry name" value="NADH-UBIQUINONE OXIDOREDUCTASE PDSW SUBUNIT"/>
    <property type="match status" value="1"/>
</dbReference>
<dbReference type="OrthoDB" id="10252718at2759"/>
<evidence type="ECO:0000313" key="9">
    <source>
        <dbReference type="Proteomes" id="UP000094112"/>
    </source>
</evidence>
<sequence>MAQEHIRPELVSFDNIDYEDPIALRSAQESMLREQWIRSNALRVCRRALEKCYRHHGVNHYEECRDLAEKYMQMLPTHKVKGFYGYQRNDPSK</sequence>
<comment type="subcellular location">
    <subcellularLocation>
        <location evidence="1">Mitochondrion inner membrane</location>
        <topology evidence="1">Peripheral membrane protein</topology>
        <orientation evidence="1">Matrix side</orientation>
    </subcellularLocation>
</comment>
<dbReference type="InterPro" id="IPR039993">
    <property type="entry name" value="NDUFB10"/>
</dbReference>
<organism evidence="8 9">
    <name type="scientific">Wickerhamomyces anomalus (strain ATCC 58044 / CBS 1984 / NCYC 433 / NRRL Y-366-8)</name>
    <name type="common">Yeast</name>
    <name type="synonym">Hansenula anomala</name>
    <dbReference type="NCBI Taxonomy" id="683960"/>
    <lineage>
        <taxon>Eukaryota</taxon>
        <taxon>Fungi</taxon>
        <taxon>Dikarya</taxon>
        <taxon>Ascomycota</taxon>
        <taxon>Saccharomycotina</taxon>
        <taxon>Saccharomycetes</taxon>
        <taxon>Phaffomycetales</taxon>
        <taxon>Wickerhamomycetaceae</taxon>
        <taxon>Wickerhamomyces</taxon>
    </lineage>
</organism>
<evidence type="ECO:0000256" key="6">
    <source>
        <dbReference type="ARBA" id="ARBA00023128"/>
    </source>
</evidence>
<keyword evidence="6" id="KW-0496">Mitochondrion</keyword>
<keyword evidence="3" id="KW-0679">Respiratory chain</keyword>
<evidence type="ECO:0000256" key="4">
    <source>
        <dbReference type="ARBA" id="ARBA00022792"/>
    </source>
</evidence>
<dbReference type="Proteomes" id="UP000094112">
    <property type="component" value="Unassembled WGS sequence"/>
</dbReference>
<protein>
    <recommendedName>
        <fullName evidence="10">NADH-ubiquinone oxidoreductase 12 kDa subunit, mitochondrial</fullName>
    </recommendedName>
</protein>
<evidence type="ECO:0000313" key="8">
    <source>
        <dbReference type="EMBL" id="ODQ60398.1"/>
    </source>
</evidence>
<evidence type="ECO:0000256" key="1">
    <source>
        <dbReference type="ARBA" id="ARBA00004443"/>
    </source>
</evidence>
<accession>A0A1E3P4Z2</accession>